<dbReference type="Proteomes" id="UP001207468">
    <property type="component" value="Unassembled WGS sequence"/>
</dbReference>
<keyword evidence="2" id="KW-1185">Reference proteome</keyword>
<evidence type="ECO:0000313" key="1">
    <source>
        <dbReference type="EMBL" id="KAI9442817.1"/>
    </source>
</evidence>
<sequence>MLFSSWGEHVQALQRSGKHDCIVEGRKPRSASNKREYQYLLAQMKQKHELIDSLVKQLH</sequence>
<gene>
    <name evidence="1" type="ORF">F5148DRAFT_1256579</name>
</gene>
<protein>
    <submittedName>
        <fullName evidence="1">Uncharacterized protein</fullName>
    </submittedName>
</protein>
<accession>A0ACC0TSS1</accession>
<feature type="non-terminal residue" evidence="1">
    <location>
        <position position="59"/>
    </location>
</feature>
<proteinExistence type="predicted"/>
<organism evidence="1 2">
    <name type="scientific">Russula earlei</name>
    <dbReference type="NCBI Taxonomy" id="71964"/>
    <lineage>
        <taxon>Eukaryota</taxon>
        <taxon>Fungi</taxon>
        <taxon>Dikarya</taxon>
        <taxon>Basidiomycota</taxon>
        <taxon>Agaricomycotina</taxon>
        <taxon>Agaricomycetes</taxon>
        <taxon>Russulales</taxon>
        <taxon>Russulaceae</taxon>
        <taxon>Russula</taxon>
    </lineage>
</organism>
<name>A0ACC0TSS1_9AGAM</name>
<dbReference type="EMBL" id="JAGFNK010000703">
    <property type="protein sequence ID" value="KAI9442817.1"/>
    <property type="molecule type" value="Genomic_DNA"/>
</dbReference>
<comment type="caution">
    <text evidence="1">The sequence shown here is derived from an EMBL/GenBank/DDBJ whole genome shotgun (WGS) entry which is preliminary data.</text>
</comment>
<evidence type="ECO:0000313" key="2">
    <source>
        <dbReference type="Proteomes" id="UP001207468"/>
    </source>
</evidence>
<reference evidence="1" key="1">
    <citation type="submission" date="2021-03" db="EMBL/GenBank/DDBJ databases">
        <title>Evolutionary priming and transition to the ectomycorrhizal habit in an iconic lineage of mushroom-forming fungi: is preadaptation a requirement?</title>
        <authorList>
            <consortium name="DOE Joint Genome Institute"/>
            <person name="Looney B.P."/>
            <person name="Miyauchi S."/>
            <person name="Morin E."/>
            <person name="Drula E."/>
            <person name="Courty P.E."/>
            <person name="Chicoki N."/>
            <person name="Fauchery L."/>
            <person name="Kohler A."/>
            <person name="Kuo A."/>
            <person name="LaButti K."/>
            <person name="Pangilinan J."/>
            <person name="Lipzen A."/>
            <person name="Riley R."/>
            <person name="Andreopoulos W."/>
            <person name="He G."/>
            <person name="Johnson J."/>
            <person name="Barry K.W."/>
            <person name="Grigoriev I.V."/>
            <person name="Nagy L."/>
            <person name="Hibbett D."/>
            <person name="Henrissat B."/>
            <person name="Matheny P.B."/>
            <person name="Labbe J."/>
            <person name="Martin A.F."/>
        </authorList>
    </citation>
    <scope>NUCLEOTIDE SEQUENCE</scope>
    <source>
        <strain evidence="1">BPL698</strain>
    </source>
</reference>